<name>A0A833VHM9_9POAL</name>
<evidence type="ECO:0000313" key="3">
    <source>
        <dbReference type="Proteomes" id="UP000623129"/>
    </source>
</evidence>
<dbReference type="PROSITE" id="PS51257">
    <property type="entry name" value="PROKAR_LIPOPROTEIN"/>
    <property type="match status" value="1"/>
</dbReference>
<gene>
    <name evidence="2" type="ORF">FCM35_KLT09656</name>
</gene>
<protein>
    <submittedName>
        <fullName evidence="2">Uncharacterized protein</fullName>
    </submittedName>
</protein>
<organism evidence="2 3">
    <name type="scientific">Carex littledalei</name>
    <dbReference type="NCBI Taxonomy" id="544730"/>
    <lineage>
        <taxon>Eukaryota</taxon>
        <taxon>Viridiplantae</taxon>
        <taxon>Streptophyta</taxon>
        <taxon>Embryophyta</taxon>
        <taxon>Tracheophyta</taxon>
        <taxon>Spermatophyta</taxon>
        <taxon>Magnoliopsida</taxon>
        <taxon>Liliopsida</taxon>
        <taxon>Poales</taxon>
        <taxon>Cyperaceae</taxon>
        <taxon>Cyperoideae</taxon>
        <taxon>Cariceae</taxon>
        <taxon>Carex</taxon>
        <taxon>Carex subgen. Euthyceras</taxon>
    </lineage>
</organism>
<dbReference type="Proteomes" id="UP000623129">
    <property type="component" value="Unassembled WGS sequence"/>
</dbReference>
<dbReference type="EMBL" id="SWLB01000002">
    <property type="protein sequence ID" value="KAF3340812.1"/>
    <property type="molecule type" value="Genomic_DNA"/>
</dbReference>
<evidence type="ECO:0000256" key="1">
    <source>
        <dbReference type="SAM" id="MobiDB-lite"/>
    </source>
</evidence>
<dbReference type="AlphaFoldDB" id="A0A833VHM9"/>
<feature type="region of interest" description="Disordered" evidence="1">
    <location>
        <begin position="24"/>
        <end position="130"/>
    </location>
</feature>
<feature type="compositionally biased region" description="Pro residues" evidence="1">
    <location>
        <begin position="83"/>
        <end position="92"/>
    </location>
</feature>
<sequence>MQEEAKNEGTKSKGIFSDNYLNLGGGGGGACGSPPYPPAGYQPQHGSSYSQQGLSYAQHGSSYPYHGYAQPPTTYPSNGYPQPCCPSPPPAPVETYNPYKYGHAPYGSGKHQQQHDYAAPNGPGKHQQQHGDYYHRHEEFNMYEGYAKNNHGYGRRRRYGMSREVPSDAKV</sequence>
<comment type="caution">
    <text evidence="2">The sequence shown here is derived from an EMBL/GenBank/DDBJ whole genome shotgun (WGS) entry which is preliminary data.</text>
</comment>
<feature type="compositionally biased region" description="Polar residues" evidence="1">
    <location>
        <begin position="71"/>
        <end position="80"/>
    </location>
</feature>
<accession>A0A833VHM9</accession>
<keyword evidence="3" id="KW-1185">Reference proteome</keyword>
<feature type="region of interest" description="Disordered" evidence="1">
    <location>
        <begin position="151"/>
        <end position="171"/>
    </location>
</feature>
<reference evidence="2" key="1">
    <citation type="submission" date="2020-01" db="EMBL/GenBank/DDBJ databases">
        <title>Genome sequence of Kobresia littledalei, the first chromosome-level genome in the family Cyperaceae.</title>
        <authorList>
            <person name="Qu G."/>
        </authorList>
    </citation>
    <scope>NUCLEOTIDE SEQUENCE</scope>
    <source>
        <strain evidence="2">C.B.Clarke</strain>
        <tissue evidence="2">Leaf</tissue>
    </source>
</reference>
<feature type="compositionally biased region" description="Polar residues" evidence="1">
    <location>
        <begin position="44"/>
        <end position="61"/>
    </location>
</feature>
<proteinExistence type="predicted"/>
<evidence type="ECO:0000313" key="2">
    <source>
        <dbReference type="EMBL" id="KAF3340812.1"/>
    </source>
</evidence>